<dbReference type="InterPro" id="IPR036503">
    <property type="entry name" value="Ald_Fedxn_OxRdtase_N_sf"/>
</dbReference>
<dbReference type="PANTHER" id="PTHR30038:SF0">
    <property type="entry name" value="TUNGSTEN-CONTAINING ALDEHYDE FERREDOXIN OXIDOREDUCTASE"/>
    <property type="match status" value="1"/>
</dbReference>
<evidence type="ECO:0000313" key="10">
    <source>
        <dbReference type="EMBL" id="OUJ18058.1"/>
    </source>
</evidence>
<accession>A0A1Y3G9E4</accession>
<reference evidence="10 11" key="1">
    <citation type="submission" date="2016-12" db="EMBL/GenBank/DDBJ databases">
        <title>Discovery of methanogenic haloarchaea.</title>
        <authorList>
            <person name="Sorokin D.Y."/>
            <person name="Makarova K.S."/>
            <person name="Abbas B."/>
            <person name="Ferrer M."/>
            <person name="Golyshin P.N."/>
        </authorList>
    </citation>
    <scope>NUCLEOTIDE SEQUENCE [LARGE SCALE GENOMIC DNA]</scope>
    <source>
        <strain evidence="10">AMET1</strain>
    </source>
</reference>
<dbReference type="InterPro" id="IPR051919">
    <property type="entry name" value="W-dependent_AOR"/>
</dbReference>
<evidence type="ECO:0000259" key="9">
    <source>
        <dbReference type="SMART" id="SM00790"/>
    </source>
</evidence>
<keyword evidence="7" id="KW-0411">Iron-sulfur</keyword>
<dbReference type="GO" id="GO:0016625">
    <property type="term" value="F:oxidoreductase activity, acting on the aldehyde or oxo group of donors, iron-sulfur protein as acceptor"/>
    <property type="evidence" value="ECO:0007669"/>
    <property type="project" value="InterPro"/>
</dbReference>
<evidence type="ECO:0000256" key="5">
    <source>
        <dbReference type="ARBA" id="ARBA00023002"/>
    </source>
</evidence>
<sequence>MSDWYGWSGNVLEVDLDREKAFVREMDRDVARRFVGGAGYNAKVLYDRVGPDVRPLEPDNVICFGNGPLSGSLAPSSSRFTVTSKSPVTGIFGDSNSGGHWGPELHNAGFDHIFVQGRADKPVYLWIDDHDVELKDASDLWGCDTWETTEAIQEEVGDDSVRVISIGQAGENLVKFACVISDMHRAAGRTGMGAVMGSKNLKAIAVRGTKGVQVADPSSFLEACNELEEAVISHPNYETVSTLGTTILQRIIDDAGLGGYRHYQGGSWPEWVEECGGQTLLEKYIVRHNGCYGCPASCSRYYHVKEGDYQTRGGGPEYENVAAFGAELCNMNLASILKCNTLANKYGLDTMHTGHSIAVAMHLYQEGLLSDELVGDVSLEWGDPDSIVRLLEMTAFRKGFGDKLAEGVSELASLAGDTEREVVVETKGMRGSLGDIRSHYPWALNQCTATRGMDHLKGLSAAYPTKEVAKKAADTEVNGEPEGVEVFLGKDTFHVVWSQNRHTVVDSLGLCKYEGIVMNPQRLKNFRDLLSSATGINYSLKDLYTAGERIYNLERAFNIREGIRKKDDYPPKRFFKEPIPDGPAKGAKLDKQKYTKVLEEYYEIRGWRTKDGVPSKDKLDELGLNEVAIDIHG</sequence>
<evidence type="ECO:0000256" key="3">
    <source>
        <dbReference type="ARBA" id="ARBA00022485"/>
    </source>
</evidence>
<dbReference type="GO" id="GO:0009055">
    <property type="term" value="F:electron transfer activity"/>
    <property type="evidence" value="ECO:0007669"/>
    <property type="project" value="InterPro"/>
</dbReference>
<evidence type="ECO:0000256" key="4">
    <source>
        <dbReference type="ARBA" id="ARBA00022723"/>
    </source>
</evidence>
<name>A0A1Y3G9E4_9EURY</name>
<evidence type="ECO:0000313" key="11">
    <source>
        <dbReference type="Proteomes" id="UP000195137"/>
    </source>
</evidence>
<organism evidence="10 11">
    <name type="scientific">Methanonatronarchaeum thermophilum</name>
    <dbReference type="NCBI Taxonomy" id="1927129"/>
    <lineage>
        <taxon>Archaea</taxon>
        <taxon>Methanobacteriati</taxon>
        <taxon>Methanobacteriota</taxon>
        <taxon>Methanonatronarchaeia</taxon>
        <taxon>Methanonatronarchaeales</taxon>
        <taxon>Methanonatronarchaeaceae</taxon>
        <taxon>Methanonatronarchaeum</taxon>
    </lineage>
</organism>
<comment type="cofactor">
    <cofactor evidence="8">
        <name>tungstopterin</name>
        <dbReference type="ChEBI" id="CHEBI:30402"/>
    </cofactor>
</comment>
<dbReference type="InterPro" id="IPR036021">
    <property type="entry name" value="Tungsten_al_ferr_oxy-like_C"/>
</dbReference>
<dbReference type="OrthoDB" id="30771at2157"/>
<evidence type="ECO:0000256" key="7">
    <source>
        <dbReference type="ARBA" id="ARBA00023014"/>
    </source>
</evidence>
<comment type="cofactor">
    <cofactor evidence="1">
        <name>[4Fe-4S] cluster</name>
        <dbReference type="ChEBI" id="CHEBI:49883"/>
    </cofactor>
</comment>
<evidence type="ECO:0000256" key="1">
    <source>
        <dbReference type="ARBA" id="ARBA00001966"/>
    </source>
</evidence>
<keyword evidence="4" id="KW-0479">Metal-binding</keyword>
<dbReference type="Pfam" id="PF02730">
    <property type="entry name" value="AFOR_N"/>
    <property type="match status" value="1"/>
</dbReference>
<dbReference type="InterPro" id="IPR001203">
    <property type="entry name" value="OxRdtase_Ald_Fedxn_C"/>
</dbReference>
<dbReference type="EMBL" id="MRZU01000005">
    <property type="protein sequence ID" value="OUJ18058.1"/>
    <property type="molecule type" value="Genomic_DNA"/>
</dbReference>
<dbReference type="Pfam" id="PF01314">
    <property type="entry name" value="AFOR_C"/>
    <property type="match status" value="1"/>
</dbReference>
<dbReference type="GO" id="GO:0046872">
    <property type="term" value="F:metal ion binding"/>
    <property type="evidence" value="ECO:0007669"/>
    <property type="project" value="UniProtKB-KW"/>
</dbReference>
<dbReference type="RefSeq" id="WP_086637865.1">
    <property type="nucleotide sequence ID" value="NZ_MRZU01000005.1"/>
</dbReference>
<evidence type="ECO:0000256" key="6">
    <source>
        <dbReference type="ARBA" id="ARBA00023004"/>
    </source>
</evidence>
<keyword evidence="3" id="KW-0004">4Fe-4S</keyword>
<proteinExistence type="inferred from homology"/>
<dbReference type="InterPro" id="IPR013983">
    <property type="entry name" value="Ald_Fedxn_OxRdtase_N"/>
</dbReference>
<evidence type="ECO:0000256" key="8">
    <source>
        <dbReference type="ARBA" id="ARBA00049934"/>
    </source>
</evidence>
<feature type="domain" description="Aldehyde ferredoxin oxidoreductase N-terminal" evidence="9">
    <location>
        <begin position="7"/>
        <end position="210"/>
    </location>
</feature>
<protein>
    <submittedName>
        <fullName evidence="10">Aldehyde:ferredoxin oxidoreductase</fullName>
    </submittedName>
</protein>
<gene>
    <name evidence="10" type="ORF">AMET1_1500</name>
</gene>
<dbReference type="SMART" id="SM00790">
    <property type="entry name" value="AFOR_N"/>
    <property type="match status" value="1"/>
</dbReference>
<dbReference type="Gene3D" id="1.10.599.10">
    <property type="entry name" value="Aldehyde Ferredoxin Oxidoreductase Protein, subunit A, domain 3"/>
    <property type="match status" value="1"/>
</dbReference>
<dbReference type="PANTHER" id="PTHR30038">
    <property type="entry name" value="ALDEHYDE FERREDOXIN OXIDOREDUCTASE"/>
    <property type="match status" value="1"/>
</dbReference>
<dbReference type="SUPFAM" id="SSF56228">
    <property type="entry name" value="Aldehyde ferredoxin oxidoreductase, N-terminal domain"/>
    <property type="match status" value="1"/>
</dbReference>
<keyword evidence="6" id="KW-0408">Iron</keyword>
<dbReference type="Proteomes" id="UP000195137">
    <property type="component" value="Unassembled WGS sequence"/>
</dbReference>
<comment type="similarity">
    <text evidence="2">Belongs to the AOR/FOR family.</text>
</comment>
<dbReference type="Gene3D" id="3.60.9.10">
    <property type="entry name" value="Aldehyde ferredoxin oxidoreductase, N-terminal domain"/>
    <property type="match status" value="1"/>
</dbReference>
<comment type="caution">
    <text evidence="10">The sequence shown here is derived from an EMBL/GenBank/DDBJ whole genome shotgun (WGS) entry which is preliminary data.</text>
</comment>
<dbReference type="InterPro" id="IPR013984">
    <property type="entry name" value="Ald_Fedxn_OxRdtase_dom2"/>
</dbReference>
<dbReference type="SUPFAM" id="SSF48310">
    <property type="entry name" value="Aldehyde ferredoxin oxidoreductase, C-terminal domains"/>
    <property type="match status" value="1"/>
</dbReference>
<dbReference type="Gene3D" id="1.10.569.10">
    <property type="entry name" value="Aldehyde Ferredoxin Oxidoreductase Protein, subunit A, domain 2"/>
    <property type="match status" value="1"/>
</dbReference>
<dbReference type="GO" id="GO:0051539">
    <property type="term" value="F:4 iron, 4 sulfur cluster binding"/>
    <property type="evidence" value="ECO:0007669"/>
    <property type="project" value="UniProtKB-KW"/>
</dbReference>
<keyword evidence="5" id="KW-0560">Oxidoreductase</keyword>
<evidence type="ECO:0000256" key="2">
    <source>
        <dbReference type="ARBA" id="ARBA00011032"/>
    </source>
</evidence>
<keyword evidence="11" id="KW-1185">Reference proteome</keyword>
<dbReference type="InterPro" id="IPR013985">
    <property type="entry name" value="Ald_Fedxn_OxRdtase_dom3"/>
</dbReference>
<dbReference type="AlphaFoldDB" id="A0A1Y3G9E4"/>